<organism evidence="3 4">
    <name type="scientific">Enterocloster alcoholdehydrogenati</name>
    <dbReference type="NCBI Taxonomy" id="2547410"/>
    <lineage>
        <taxon>Bacteria</taxon>
        <taxon>Bacillati</taxon>
        <taxon>Bacillota</taxon>
        <taxon>Clostridia</taxon>
        <taxon>Lachnospirales</taxon>
        <taxon>Lachnospiraceae</taxon>
        <taxon>Enterocloster</taxon>
    </lineage>
</organism>
<dbReference type="Pfam" id="PF01569">
    <property type="entry name" value="PAP2"/>
    <property type="match status" value="1"/>
</dbReference>
<dbReference type="InterPro" id="IPR000326">
    <property type="entry name" value="PAP2/HPO"/>
</dbReference>
<feature type="transmembrane region" description="Helical" evidence="1">
    <location>
        <begin position="12"/>
        <end position="30"/>
    </location>
</feature>
<dbReference type="Proteomes" id="UP001600894">
    <property type="component" value="Unassembled WGS sequence"/>
</dbReference>
<protein>
    <recommendedName>
        <fullName evidence="2">Phosphatidic acid phosphatase type 2/haloperoxidase domain-containing protein</fullName>
    </recommendedName>
</protein>
<evidence type="ECO:0000313" key="3">
    <source>
        <dbReference type="EMBL" id="GAA6267767.1"/>
    </source>
</evidence>
<dbReference type="SUPFAM" id="SSF48317">
    <property type="entry name" value="Acid phosphatase/Vanadium-dependent haloperoxidase"/>
    <property type="match status" value="1"/>
</dbReference>
<proteinExistence type="predicted"/>
<sequence>MERIRAFFYKYRHMWLLSYGFIYLPWFCYLERTVTHDYHIMHAPLDDLIPFNEYFIIPYIAWFVFVAGTLLFFMFRSREDYYRMCAFLFSGMTISLIICTFFKNGTDLRPVIDPEKNIFSAAVAALYQTDTCTNVFPSIHVYNSIGTLIAVCKSSLFKNRKLIKTGAGIMTAAICLSTVFLKQHSVIDVAGAGIMACMMYHLVYAYSPAGQGKKVAEKILE</sequence>
<comment type="caution">
    <text evidence="3">The sequence shown here is derived from an EMBL/GenBank/DDBJ whole genome shotgun (WGS) entry which is preliminary data.</text>
</comment>
<keyword evidence="1" id="KW-0812">Transmembrane</keyword>
<feature type="transmembrane region" description="Helical" evidence="1">
    <location>
        <begin position="51"/>
        <end position="75"/>
    </location>
</feature>
<dbReference type="Gene3D" id="1.20.144.10">
    <property type="entry name" value="Phosphatidic acid phosphatase type 2/haloperoxidase"/>
    <property type="match status" value="1"/>
</dbReference>
<name>A0ABQ0AUR5_9FIRM</name>
<dbReference type="RefSeq" id="WP_178301490.1">
    <property type="nucleotide sequence ID" value="NZ_BAABXL010000001.1"/>
</dbReference>
<keyword evidence="1" id="KW-0472">Membrane</keyword>
<feature type="transmembrane region" description="Helical" evidence="1">
    <location>
        <begin position="162"/>
        <end position="181"/>
    </location>
</feature>
<accession>A0ABQ0AUR5</accession>
<feature type="transmembrane region" description="Helical" evidence="1">
    <location>
        <begin position="187"/>
        <end position="206"/>
    </location>
</feature>
<feature type="transmembrane region" description="Helical" evidence="1">
    <location>
        <begin position="81"/>
        <end position="102"/>
    </location>
</feature>
<keyword evidence="4" id="KW-1185">Reference proteome</keyword>
<reference evidence="3 4" key="1">
    <citation type="submission" date="2024-04" db="EMBL/GenBank/DDBJ databases">
        <title>Defined microbial consortia suppress multidrug-resistant proinflammatory Enterobacteriaceae via ecological control.</title>
        <authorList>
            <person name="Furuichi M."/>
            <person name="Kawaguchi T."/>
            <person name="Pust M."/>
            <person name="Yasuma K."/>
            <person name="Plichta D."/>
            <person name="Hasegawa N."/>
            <person name="Ohya T."/>
            <person name="Bhattarai S."/>
            <person name="Sasajima S."/>
            <person name="Aoto Y."/>
            <person name="Tuganbaev T."/>
            <person name="Yaginuma M."/>
            <person name="Ueda M."/>
            <person name="Okahashi N."/>
            <person name="Amafuji K."/>
            <person name="Kiridooshi Y."/>
            <person name="Sugita K."/>
            <person name="Strazar M."/>
            <person name="Skelly A."/>
            <person name="Suda W."/>
            <person name="Hattori M."/>
            <person name="Nakamoto N."/>
            <person name="Caballero S."/>
            <person name="Norman J."/>
            <person name="Olle B."/>
            <person name="Tanoue T."/>
            <person name="Arita M."/>
            <person name="Bucci V."/>
            <person name="Atarashi K."/>
            <person name="Xavier R."/>
            <person name="Honda K."/>
        </authorList>
    </citation>
    <scope>NUCLEOTIDE SEQUENCE [LARGE SCALE GENOMIC DNA]</scope>
    <source>
        <strain evidence="4">f13</strain>
    </source>
</reference>
<gene>
    <name evidence="3" type="ORF">F130042H8_08270</name>
</gene>
<dbReference type="EMBL" id="BAABXL010000001">
    <property type="protein sequence ID" value="GAA6267767.1"/>
    <property type="molecule type" value="Genomic_DNA"/>
</dbReference>
<dbReference type="InterPro" id="IPR036938">
    <property type="entry name" value="PAP2/HPO_sf"/>
</dbReference>
<evidence type="ECO:0000259" key="2">
    <source>
        <dbReference type="Pfam" id="PF01569"/>
    </source>
</evidence>
<keyword evidence="1" id="KW-1133">Transmembrane helix</keyword>
<evidence type="ECO:0000256" key="1">
    <source>
        <dbReference type="SAM" id="Phobius"/>
    </source>
</evidence>
<evidence type="ECO:0000313" key="4">
    <source>
        <dbReference type="Proteomes" id="UP001600894"/>
    </source>
</evidence>
<feature type="domain" description="Phosphatidic acid phosphatase type 2/haloperoxidase" evidence="2">
    <location>
        <begin position="88"/>
        <end position="207"/>
    </location>
</feature>